<dbReference type="KEGG" id="vaq:FIV01_20675"/>
<evidence type="ECO:0000313" key="3">
    <source>
        <dbReference type="Proteomes" id="UP000326936"/>
    </source>
</evidence>
<dbReference type="AlphaFoldDB" id="A0A5P9CRI6"/>
<feature type="region of interest" description="Disordered" evidence="1">
    <location>
        <begin position="1"/>
        <end position="64"/>
    </location>
</feature>
<dbReference type="RefSeq" id="WP_246210554.1">
    <property type="nucleotide sequence ID" value="NZ_CBCSDK010000028.1"/>
</dbReference>
<dbReference type="Proteomes" id="UP000326936">
    <property type="component" value="Plasmid pTHAF100_b"/>
</dbReference>
<accession>A0A5P9CRI6</accession>
<protein>
    <submittedName>
        <fullName evidence="2">Uncharacterized protein</fullName>
    </submittedName>
</protein>
<dbReference type="EMBL" id="CP045352">
    <property type="protein sequence ID" value="QFT28820.1"/>
    <property type="molecule type" value="Genomic_DNA"/>
</dbReference>
<proteinExistence type="predicted"/>
<feature type="compositionally biased region" description="Basic and acidic residues" evidence="1">
    <location>
        <begin position="1"/>
        <end position="10"/>
    </location>
</feature>
<gene>
    <name evidence="2" type="ORF">FIV01_20675</name>
</gene>
<feature type="compositionally biased region" description="Basic and acidic residues" evidence="1">
    <location>
        <begin position="18"/>
        <end position="45"/>
    </location>
</feature>
<evidence type="ECO:0000256" key="1">
    <source>
        <dbReference type="SAM" id="MobiDB-lite"/>
    </source>
</evidence>
<organism evidence="2 3">
    <name type="scientific">Vibrio aquimaris</name>
    <dbReference type="NCBI Taxonomy" id="2587862"/>
    <lineage>
        <taxon>Bacteria</taxon>
        <taxon>Pseudomonadati</taxon>
        <taxon>Pseudomonadota</taxon>
        <taxon>Gammaproteobacteria</taxon>
        <taxon>Vibrionales</taxon>
        <taxon>Vibrionaceae</taxon>
        <taxon>Vibrio</taxon>
    </lineage>
</organism>
<evidence type="ECO:0000313" key="2">
    <source>
        <dbReference type="EMBL" id="QFT28820.1"/>
    </source>
</evidence>
<keyword evidence="2" id="KW-0614">Plasmid</keyword>
<feature type="compositionally biased region" description="Basic and acidic residues" evidence="1">
    <location>
        <begin position="53"/>
        <end position="64"/>
    </location>
</feature>
<geneLocation type="plasmid" evidence="3">
    <name>pthaf100_b</name>
</geneLocation>
<sequence length="193" mass="21347">MSTDKNDVGTKKKTSTQRKKDSPLPPSDDKEKTTAPTPTDDKENPTEPTPTDDQEKPTEINKLLFNREKGKITLFVALSENDTEEASSELDEDVVDVDRLEGVIKQAVDSINKNAHNADMKKEMSLLMKSISKDVTNGEFSKKQVSDAEIEKALEYLRDAIQQAEEFGIVYTEKGEQITGAIAGEKGIVLVSE</sequence>
<keyword evidence="3" id="KW-1185">Reference proteome</keyword>
<reference evidence="2 3" key="1">
    <citation type="submission" date="2019-10" db="EMBL/GenBank/DDBJ databases">
        <title>Complete genome sequence of Vibrio sp. strain THAF100, isolated from non-filtered water from the water column of tank 6 of a marine aquarium containing stony-coral fragments. Water maintained at 26 degree C.</title>
        <authorList>
            <person name="Ruckert C."/>
            <person name="Franco A."/>
            <person name="Kalinowski J."/>
            <person name="Glaeser S."/>
        </authorList>
    </citation>
    <scope>NUCLEOTIDE SEQUENCE [LARGE SCALE GENOMIC DNA]</scope>
    <source>
        <strain evidence="2 3">THAF100</strain>
        <plasmid evidence="3">pthaf100_b</plasmid>
    </source>
</reference>
<name>A0A5P9CRI6_9VIBR</name>